<reference evidence="4" key="1">
    <citation type="journal article" date="2019" name="bioRxiv">
        <title>Bacterially produced spermidine induces plant systemic susceptibility to pathogens.</title>
        <authorList>
            <person name="Melnyk R.A."/>
            <person name="Beskrovnaya P.A."/>
            <person name="Liu Z."/>
            <person name="Song Y."/>
            <person name="Haney C.H."/>
        </authorList>
    </citation>
    <scope>NUCLEOTIDE SEQUENCE [LARGE SCALE GENOMIC DNA]</scope>
    <source>
        <strain evidence="4">Dha-51</strain>
    </source>
</reference>
<dbReference type="GO" id="GO:0047372">
    <property type="term" value="F:monoacylglycerol lipase activity"/>
    <property type="evidence" value="ECO:0007669"/>
    <property type="project" value="TreeGrafter"/>
</dbReference>
<dbReference type="RefSeq" id="WP_093220308.1">
    <property type="nucleotide sequence ID" value="NZ_LT629803.1"/>
</dbReference>
<dbReference type="InterPro" id="IPR000073">
    <property type="entry name" value="AB_hydrolase_1"/>
</dbReference>
<dbReference type="InterPro" id="IPR050266">
    <property type="entry name" value="AB_hydrolase_sf"/>
</dbReference>
<dbReference type="Proteomes" id="UP000295254">
    <property type="component" value="Unassembled WGS sequence"/>
</dbReference>
<dbReference type="PANTHER" id="PTHR43798:SF33">
    <property type="entry name" value="HYDROLASE, PUTATIVE (AFU_ORTHOLOGUE AFUA_2G14860)-RELATED"/>
    <property type="match status" value="1"/>
</dbReference>
<keyword evidence="3" id="KW-0378">Hydrolase</keyword>
<evidence type="ECO:0000313" key="4">
    <source>
        <dbReference type="Proteomes" id="UP000295254"/>
    </source>
</evidence>
<organism evidence="3 4">
    <name type="scientific">Pseudomonas vancouverensis</name>
    <dbReference type="NCBI Taxonomy" id="95300"/>
    <lineage>
        <taxon>Bacteria</taxon>
        <taxon>Pseudomonadati</taxon>
        <taxon>Pseudomonadota</taxon>
        <taxon>Gammaproteobacteria</taxon>
        <taxon>Pseudomonadales</taxon>
        <taxon>Pseudomonadaceae</taxon>
        <taxon>Pseudomonas</taxon>
    </lineage>
</organism>
<evidence type="ECO:0000256" key="1">
    <source>
        <dbReference type="SAM" id="SignalP"/>
    </source>
</evidence>
<keyword evidence="1" id="KW-0732">Signal</keyword>
<proteinExistence type="predicted"/>
<feature type="signal peptide" evidence="1">
    <location>
        <begin position="1"/>
        <end position="24"/>
    </location>
</feature>
<gene>
    <name evidence="3" type="ORF">EIY72_16675</name>
</gene>
<dbReference type="GO" id="GO:0016020">
    <property type="term" value="C:membrane"/>
    <property type="evidence" value="ECO:0007669"/>
    <property type="project" value="TreeGrafter"/>
</dbReference>
<dbReference type="PRINTS" id="PR00111">
    <property type="entry name" value="ABHYDROLASE"/>
</dbReference>
<dbReference type="PANTHER" id="PTHR43798">
    <property type="entry name" value="MONOACYLGLYCEROL LIPASE"/>
    <property type="match status" value="1"/>
</dbReference>
<evidence type="ECO:0000259" key="2">
    <source>
        <dbReference type="Pfam" id="PF00561"/>
    </source>
</evidence>
<dbReference type="OrthoDB" id="9773293at2"/>
<dbReference type="InterPro" id="IPR000639">
    <property type="entry name" value="Epox_hydrolase-like"/>
</dbReference>
<accession>A0A1H2NCE3</accession>
<dbReference type="Pfam" id="PF00561">
    <property type="entry name" value="Abhydrolase_1"/>
    <property type="match status" value="1"/>
</dbReference>
<dbReference type="InterPro" id="IPR029058">
    <property type="entry name" value="AB_hydrolase_fold"/>
</dbReference>
<name>A0A1H2NCE3_PSEVA</name>
<dbReference type="AlphaFoldDB" id="A0A1H2NCE3"/>
<protein>
    <submittedName>
        <fullName evidence="3">Alpha/beta hydrolase</fullName>
    </submittedName>
</protein>
<dbReference type="PRINTS" id="PR00412">
    <property type="entry name" value="EPOXHYDRLASE"/>
</dbReference>
<comment type="caution">
    <text evidence="3">The sequence shown here is derived from an EMBL/GenBank/DDBJ whole genome shotgun (WGS) entry which is preliminary data.</text>
</comment>
<evidence type="ECO:0000313" key="3">
    <source>
        <dbReference type="EMBL" id="TDB60477.1"/>
    </source>
</evidence>
<dbReference type="EMBL" id="RRZK01000023">
    <property type="protein sequence ID" value="TDB60477.1"/>
    <property type="molecule type" value="Genomic_DNA"/>
</dbReference>
<dbReference type="GO" id="GO:0046464">
    <property type="term" value="P:acylglycerol catabolic process"/>
    <property type="evidence" value="ECO:0007669"/>
    <property type="project" value="TreeGrafter"/>
</dbReference>
<dbReference type="SUPFAM" id="SSF53474">
    <property type="entry name" value="alpha/beta-Hydrolases"/>
    <property type="match status" value="1"/>
</dbReference>
<feature type="domain" description="AB hydrolase-1" evidence="2">
    <location>
        <begin position="72"/>
        <end position="323"/>
    </location>
</feature>
<sequence length="341" mass="38179">MPLSFRRWLPGLLLTAALPAIAHADGPAYGPELQGFEYPYTVKHFAFQSQGQSLQMGYMDVAAHGKANGRSIVLMHGKNFCGATWDSSIKALSEAGYRVIAPDQIGFCTSSKPEHYQYSFQQLATNTQQLLKALGIQKATLLGHSTGGMLATRYALQYPEQVEQLAMVNPIGLEDWKALGVPYRTIDQWYERELKLTADSIRTYERNTYYEGRWKPEFDRWVDMLAGLNKGPGQKQVAWNSALIYDMIFTQPVYYEFKNLKMPTLLLIGTSDSTAIGSDIASPEVKAKLGHYDVLGKEVAKLIPHSTLVEFPGMGHAPQMEEPQQFHQALLAWLSKNNPVQ</sequence>
<keyword evidence="4" id="KW-1185">Reference proteome</keyword>
<feature type="chain" id="PRO_5044371940" evidence="1">
    <location>
        <begin position="25"/>
        <end position="341"/>
    </location>
</feature>
<dbReference type="STRING" id="95300.SAMN05216558_2030"/>
<dbReference type="Gene3D" id="3.40.50.1820">
    <property type="entry name" value="alpha/beta hydrolase"/>
    <property type="match status" value="1"/>
</dbReference>